<dbReference type="Gene3D" id="3.60.15.10">
    <property type="entry name" value="Ribonuclease Z/Hydroxyacylglutathione hydrolase-like"/>
    <property type="match status" value="1"/>
</dbReference>
<dbReference type="AlphaFoldDB" id="A0A554LD09"/>
<gene>
    <name evidence="1" type="ORF">CEN92_384</name>
</gene>
<dbReference type="Pfam" id="PF13483">
    <property type="entry name" value="Lactamase_B_3"/>
    <property type="match status" value="1"/>
</dbReference>
<evidence type="ECO:0000313" key="2">
    <source>
        <dbReference type="Proteomes" id="UP000318296"/>
    </source>
</evidence>
<organism evidence="1 2">
    <name type="scientific">Candidatus Berkelbacteria bacterium Licking1014_96</name>
    <dbReference type="NCBI Taxonomy" id="2017149"/>
    <lineage>
        <taxon>Bacteria</taxon>
        <taxon>Candidatus Berkelbacteria</taxon>
    </lineage>
</organism>
<keyword evidence="1" id="KW-0378">Hydrolase</keyword>
<dbReference type="InterPro" id="IPR036866">
    <property type="entry name" value="RibonucZ/Hydroxyglut_hydro"/>
</dbReference>
<dbReference type="PANTHER" id="PTHR42967:SF1">
    <property type="entry name" value="MBL FOLD METALLO-HYDROLASE"/>
    <property type="match status" value="1"/>
</dbReference>
<dbReference type="GO" id="GO:0016787">
    <property type="term" value="F:hydrolase activity"/>
    <property type="evidence" value="ECO:0007669"/>
    <property type="project" value="UniProtKB-KW"/>
</dbReference>
<reference evidence="1 2" key="1">
    <citation type="submission" date="2017-07" db="EMBL/GenBank/DDBJ databases">
        <title>Mechanisms for carbon and nitrogen cycling indicate functional differentiation within the Candidate Phyla Radiation.</title>
        <authorList>
            <person name="Danczak R.E."/>
            <person name="Johnston M.D."/>
            <person name="Kenah C."/>
            <person name="Slattery M."/>
            <person name="Wrighton K.C."/>
            <person name="Wilkins M.J."/>
        </authorList>
    </citation>
    <scope>NUCLEOTIDE SEQUENCE [LARGE SCALE GENOMIC DNA]</scope>
    <source>
        <strain evidence="1">Licking1014_96</strain>
    </source>
</reference>
<dbReference type="SUPFAM" id="SSF56281">
    <property type="entry name" value="Metallo-hydrolase/oxidoreductase"/>
    <property type="match status" value="1"/>
</dbReference>
<proteinExistence type="predicted"/>
<sequence length="129" mass="14529">MNIIWHGQSCFTIKSKDKIMVIDPFDKSIGLKQPKLKADILLISHDHPDHSDVSIVKKAHEDLKVISEPGEYEFGGIYIQAILGYHDDKSGQKLGETLMFALRLENMVIAHLGDLGQMELTDSQLEELN</sequence>
<name>A0A554LD09_9BACT</name>
<accession>A0A554LD09</accession>
<dbReference type="PANTHER" id="PTHR42967">
    <property type="entry name" value="METAL DEPENDENT HYDROLASE"/>
    <property type="match status" value="1"/>
</dbReference>
<evidence type="ECO:0000313" key="1">
    <source>
        <dbReference type="EMBL" id="TSC90783.1"/>
    </source>
</evidence>
<protein>
    <submittedName>
        <fullName evidence="1">Zn-dependent hydrolase of the beta-lactamase fold-like protein</fullName>
    </submittedName>
</protein>
<dbReference type="EMBL" id="VMGH01000058">
    <property type="protein sequence ID" value="TSC90783.1"/>
    <property type="molecule type" value="Genomic_DNA"/>
</dbReference>
<comment type="caution">
    <text evidence="1">The sequence shown here is derived from an EMBL/GenBank/DDBJ whole genome shotgun (WGS) entry which is preliminary data.</text>
</comment>
<dbReference type="Proteomes" id="UP000318296">
    <property type="component" value="Unassembled WGS sequence"/>
</dbReference>
<feature type="non-terminal residue" evidence="1">
    <location>
        <position position="129"/>
    </location>
</feature>